<evidence type="ECO:0000313" key="3">
    <source>
        <dbReference type="Proteomes" id="UP000355283"/>
    </source>
</evidence>
<accession>A0A4D9CY37</accession>
<gene>
    <name evidence="2" type="ORF">NSK_006171</name>
</gene>
<evidence type="ECO:0000256" key="1">
    <source>
        <dbReference type="SAM" id="MobiDB-lite"/>
    </source>
</evidence>
<dbReference type="EMBL" id="SDOX01000101">
    <property type="protein sequence ID" value="TFJ82493.1"/>
    <property type="molecule type" value="Genomic_DNA"/>
</dbReference>
<feature type="compositionally biased region" description="Basic and acidic residues" evidence="1">
    <location>
        <begin position="104"/>
        <end position="113"/>
    </location>
</feature>
<dbReference type="Proteomes" id="UP000355283">
    <property type="component" value="Unassembled WGS sequence"/>
</dbReference>
<evidence type="ECO:0000313" key="2">
    <source>
        <dbReference type="EMBL" id="TFJ82493.1"/>
    </source>
</evidence>
<name>A0A4D9CY37_9STRA</name>
<protein>
    <submittedName>
        <fullName evidence="2">Uncharacterized protein</fullName>
    </submittedName>
</protein>
<keyword evidence="3" id="KW-1185">Reference proteome</keyword>
<organism evidence="2 3">
    <name type="scientific">Nannochloropsis salina CCMP1776</name>
    <dbReference type="NCBI Taxonomy" id="1027361"/>
    <lineage>
        <taxon>Eukaryota</taxon>
        <taxon>Sar</taxon>
        <taxon>Stramenopiles</taxon>
        <taxon>Ochrophyta</taxon>
        <taxon>Eustigmatophyceae</taxon>
        <taxon>Eustigmatales</taxon>
        <taxon>Monodopsidaceae</taxon>
        <taxon>Microchloropsis</taxon>
        <taxon>Microchloropsis salina</taxon>
    </lineage>
</organism>
<proteinExistence type="predicted"/>
<comment type="caution">
    <text evidence="2">The sequence shown here is derived from an EMBL/GenBank/DDBJ whole genome shotgun (WGS) entry which is preliminary data.</text>
</comment>
<feature type="compositionally biased region" description="Basic and acidic residues" evidence="1">
    <location>
        <begin position="84"/>
        <end position="94"/>
    </location>
</feature>
<feature type="region of interest" description="Disordered" evidence="1">
    <location>
        <begin position="78"/>
        <end position="123"/>
    </location>
</feature>
<reference evidence="2 3" key="1">
    <citation type="submission" date="2019-01" db="EMBL/GenBank/DDBJ databases">
        <title>Nuclear Genome Assembly of the Microalgal Biofuel strain Nannochloropsis salina CCMP1776.</title>
        <authorList>
            <person name="Hovde B."/>
        </authorList>
    </citation>
    <scope>NUCLEOTIDE SEQUENCE [LARGE SCALE GENOMIC DNA]</scope>
    <source>
        <strain evidence="2 3">CCMP1776</strain>
    </source>
</reference>
<sequence length="123" mass="13820">MVNAVGSTVNILVETMSLQDGHTFTQFLQALERAEKNSSLYSTGKRTNLVQAIDERNSTTPDKSHEMLQAIAELKGAVESNSKMMEEIKNRPSRDQGPQWPQGDHTRLYRDNPRPPADGPQHF</sequence>
<dbReference type="OrthoDB" id="10405048at2759"/>
<feature type="compositionally biased region" description="Pro residues" evidence="1">
    <location>
        <begin position="114"/>
        <end position="123"/>
    </location>
</feature>
<dbReference type="AlphaFoldDB" id="A0A4D9CY37"/>